<evidence type="ECO:0000256" key="1">
    <source>
        <dbReference type="SAM" id="MobiDB-lite"/>
    </source>
</evidence>
<dbReference type="Proteomes" id="UP001066276">
    <property type="component" value="Chromosome 9"/>
</dbReference>
<dbReference type="AlphaFoldDB" id="A0AAV7N3L6"/>
<proteinExistence type="predicted"/>
<feature type="compositionally biased region" description="Polar residues" evidence="1">
    <location>
        <begin position="134"/>
        <end position="145"/>
    </location>
</feature>
<dbReference type="EMBL" id="JANPWB010000013">
    <property type="protein sequence ID" value="KAJ1110141.1"/>
    <property type="molecule type" value="Genomic_DNA"/>
</dbReference>
<name>A0AAV7N3L6_PLEWA</name>
<comment type="caution">
    <text evidence="2">The sequence shown here is derived from an EMBL/GenBank/DDBJ whole genome shotgun (WGS) entry which is preliminary data.</text>
</comment>
<organism evidence="2 3">
    <name type="scientific">Pleurodeles waltl</name>
    <name type="common">Iberian ribbed newt</name>
    <dbReference type="NCBI Taxonomy" id="8319"/>
    <lineage>
        <taxon>Eukaryota</taxon>
        <taxon>Metazoa</taxon>
        <taxon>Chordata</taxon>
        <taxon>Craniata</taxon>
        <taxon>Vertebrata</taxon>
        <taxon>Euteleostomi</taxon>
        <taxon>Amphibia</taxon>
        <taxon>Batrachia</taxon>
        <taxon>Caudata</taxon>
        <taxon>Salamandroidea</taxon>
        <taxon>Salamandridae</taxon>
        <taxon>Pleurodelinae</taxon>
        <taxon>Pleurodeles</taxon>
    </lineage>
</organism>
<keyword evidence="3" id="KW-1185">Reference proteome</keyword>
<evidence type="ECO:0000313" key="2">
    <source>
        <dbReference type="EMBL" id="KAJ1110141.1"/>
    </source>
</evidence>
<feature type="region of interest" description="Disordered" evidence="1">
    <location>
        <begin position="106"/>
        <end position="168"/>
    </location>
</feature>
<gene>
    <name evidence="2" type="ORF">NDU88_007496</name>
</gene>
<evidence type="ECO:0000313" key="3">
    <source>
        <dbReference type="Proteomes" id="UP001066276"/>
    </source>
</evidence>
<protein>
    <submittedName>
        <fullName evidence="2">Uncharacterized protein</fullName>
    </submittedName>
</protein>
<sequence>MRNELPAELPAPVEEGGCVRFTPSPQRRHCSARLCRSTYQLIQRSRAGLRQWARPVSRMLEHSHTRRSIHAVDSRSQDHRAMWSGVRLTPSSPVLFTPVSLRGSVRQRGSDFWSGPRGGGALQAGDRAERKAQHSSLPAPSTSDSPAGDSEASHDGRTSGEAQAWKRM</sequence>
<accession>A0AAV7N3L6</accession>
<reference evidence="2" key="1">
    <citation type="journal article" date="2022" name="bioRxiv">
        <title>Sequencing and chromosome-scale assembly of the giantPleurodeles waltlgenome.</title>
        <authorList>
            <person name="Brown T."/>
            <person name="Elewa A."/>
            <person name="Iarovenko S."/>
            <person name="Subramanian E."/>
            <person name="Araus A.J."/>
            <person name="Petzold A."/>
            <person name="Susuki M."/>
            <person name="Suzuki K.-i.T."/>
            <person name="Hayashi T."/>
            <person name="Toyoda A."/>
            <person name="Oliveira C."/>
            <person name="Osipova E."/>
            <person name="Leigh N.D."/>
            <person name="Simon A."/>
            <person name="Yun M.H."/>
        </authorList>
    </citation>
    <scope>NUCLEOTIDE SEQUENCE</scope>
    <source>
        <strain evidence="2">20211129_DDA</strain>
        <tissue evidence="2">Liver</tissue>
    </source>
</reference>